<comment type="caution">
    <text evidence="2">The sequence shown here is derived from an EMBL/GenBank/DDBJ whole genome shotgun (WGS) entry which is preliminary data.</text>
</comment>
<name>A0A9X0C7Y9_9EURO</name>
<dbReference type="Proteomes" id="UP001149954">
    <property type="component" value="Unassembled WGS sequence"/>
</dbReference>
<gene>
    <name evidence="2" type="ORF">N7463_002045</name>
</gene>
<dbReference type="OrthoDB" id="3257981at2759"/>
<protein>
    <submittedName>
        <fullName evidence="2">Uncharacterized protein</fullName>
    </submittedName>
</protein>
<dbReference type="AlphaFoldDB" id="A0A9X0C7Y9"/>
<evidence type="ECO:0000256" key="1">
    <source>
        <dbReference type="SAM" id="MobiDB-lite"/>
    </source>
</evidence>
<reference evidence="2" key="2">
    <citation type="journal article" date="2023" name="IMA Fungus">
        <title>Comparative genomic study of the Penicillium genus elucidates a diverse pangenome and 15 lateral gene transfer events.</title>
        <authorList>
            <person name="Petersen C."/>
            <person name="Sorensen T."/>
            <person name="Nielsen M.R."/>
            <person name="Sondergaard T.E."/>
            <person name="Sorensen J.L."/>
            <person name="Fitzpatrick D.A."/>
            <person name="Frisvad J.C."/>
            <person name="Nielsen K.L."/>
        </authorList>
    </citation>
    <scope>NUCLEOTIDE SEQUENCE</scope>
    <source>
        <strain evidence="2">IBT 29495</strain>
    </source>
</reference>
<keyword evidence="3" id="KW-1185">Reference proteome</keyword>
<dbReference type="EMBL" id="JAPWDS010000002">
    <property type="protein sequence ID" value="KAJ5512493.1"/>
    <property type="molecule type" value="Genomic_DNA"/>
</dbReference>
<organism evidence="2 3">
    <name type="scientific">Penicillium fimorum</name>
    <dbReference type="NCBI Taxonomy" id="1882269"/>
    <lineage>
        <taxon>Eukaryota</taxon>
        <taxon>Fungi</taxon>
        <taxon>Dikarya</taxon>
        <taxon>Ascomycota</taxon>
        <taxon>Pezizomycotina</taxon>
        <taxon>Eurotiomycetes</taxon>
        <taxon>Eurotiomycetidae</taxon>
        <taxon>Eurotiales</taxon>
        <taxon>Aspergillaceae</taxon>
        <taxon>Penicillium</taxon>
    </lineage>
</organism>
<evidence type="ECO:0000313" key="3">
    <source>
        <dbReference type="Proteomes" id="UP001149954"/>
    </source>
</evidence>
<reference evidence="2" key="1">
    <citation type="submission" date="2022-12" db="EMBL/GenBank/DDBJ databases">
        <authorList>
            <person name="Petersen C."/>
        </authorList>
    </citation>
    <scope>NUCLEOTIDE SEQUENCE</scope>
    <source>
        <strain evidence="2">IBT 29495</strain>
    </source>
</reference>
<proteinExistence type="predicted"/>
<accession>A0A9X0C7Y9</accession>
<evidence type="ECO:0000313" key="2">
    <source>
        <dbReference type="EMBL" id="KAJ5512493.1"/>
    </source>
</evidence>
<feature type="region of interest" description="Disordered" evidence="1">
    <location>
        <begin position="1"/>
        <end position="23"/>
    </location>
</feature>
<sequence>MELTGYKKLGGNPNGYKTPNMKEMMKKDANTLDYKKTVRYPDFFNTPVCKSVDQAKENIKAHHEPNSPHWPCAEPAGLNQKELPSYVQLNYVTFGSRK</sequence>